<evidence type="ECO:0000256" key="1">
    <source>
        <dbReference type="ARBA" id="ARBA00004651"/>
    </source>
</evidence>
<comment type="subcellular location">
    <subcellularLocation>
        <location evidence="1">Cell membrane</location>
        <topology evidence="1">Multi-pass membrane protein</topology>
    </subcellularLocation>
</comment>
<keyword evidence="5 7" id="KW-0472">Membrane</keyword>
<protein>
    <recommendedName>
        <fullName evidence="10">Lipopolysaccharide export system permease protein</fullName>
    </recommendedName>
</protein>
<feature type="compositionally biased region" description="Low complexity" evidence="6">
    <location>
        <begin position="1"/>
        <end position="24"/>
    </location>
</feature>
<dbReference type="PANTHER" id="PTHR33529">
    <property type="entry name" value="SLR0882 PROTEIN-RELATED"/>
    <property type="match status" value="1"/>
</dbReference>
<dbReference type="GO" id="GO:0043190">
    <property type="term" value="C:ATP-binding cassette (ABC) transporter complex"/>
    <property type="evidence" value="ECO:0007669"/>
    <property type="project" value="TreeGrafter"/>
</dbReference>
<feature type="transmembrane region" description="Helical" evidence="7">
    <location>
        <begin position="47"/>
        <end position="70"/>
    </location>
</feature>
<dbReference type="AlphaFoldDB" id="A0A934V2D5"/>
<dbReference type="Pfam" id="PF03739">
    <property type="entry name" value="LptF_LptG"/>
    <property type="match status" value="1"/>
</dbReference>
<dbReference type="Proteomes" id="UP000778970">
    <property type="component" value="Unassembled WGS sequence"/>
</dbReference>
<feature type="region of interest" description="Disordered" evidence="6">
    <location>
        <begin position="1"/>
        <end position="28"/>
    </location>
</feature>
<comment type="caution">
    <text evidence="8">The sequence shown here is derived from an EMBL/GenBank/DDBJ whole genome shotgun (WGS) entry which is preliminary data.</text>
</comment>
<keyword evidence="4 7" id="KW-1133">Transmembrane helix</keyword>
<evidence type="ECO:0000256" key="2">
    <source>
        <dbReference type="ARBA" id="ARBA00022475"/>
    </source>
</evidence>
<feature type="transmembrane region" description="Helical" evidence="7">
    <location>
        <begin position="370"/>
        <end position="393"/>
    </location>
</feature>
<gene>
    <name evidence="8" type="ORF">CKO21_18395</name>
</gene>
<sequence length="397" mass="42344">MGGRGCVCASSGGSSADRSSWQPRAPAPPPRVRFKGRLTMPLTFARYLLVTFFARFALALAALGLVLTVFDTLAHIHAVLDGGAPIGLGLIAYASLRLPTLVVLLVPLAVLIGALLTLIALVASQELVVARAAGVSGTQITGILLIGAALVAGAHFLFANLVAVETAGRLATWQARGYAGLPPGARSEEQGLWLAADSAIVHIGLASADGQRLHDVVVIQRDPAGGLEAFFKAQKARFVDGRWRLDGVERLVAARDSGPAQETPIPAFRWDPSRFGNFGQGPEELSFGEAWSLRKDAGYSERTPRYYRFWTHRKLAQPVSCLVMALLPAHMAYQHARRRQLVLLGLATLAAGALYFGLERLLIPLGETAVLPPAFAAWAPAVMFAALAFWSLIMAES</sequence>
<keyword evidence="3 7" id="KW-0812">Transmembrane</keyword>
<evidence type="ECO:0000256" key="5">
    <source>
        <dbReference type="ARBA" id="ARBA00023136"/>
    </source>
</evidence>
<feature type="transmembrane region" description="Helical" evidence="7">
    <location>
        <begin position="101"/>
        <end position="123"/>
    </location>
</feature>
<feature type="transmembrane region" description="Helical" evidence="7">
    <location>
        <begin position="341"/>
        <end position="358"/>
    </location>
</feature>
<evidence type="ECO:0008006" key="10">
    <source>
        <dbReference type="Google" id="ProtNLM"/>
    </source>
</evidence>
<evidence type="ECO:0000256" key="6">
    <source>
        <dbReference type="SAM" id="MobiDB-lite"/>
    </source>
</evidence>
<dbReference type="InterPro" id="IPR005495">
    <property type="entry name" value="LptG/LptF_permease"/>
</dbReference>
<dbReference type="GO" id="GO:0015920">
    <property type="term" value="P:lipopolysaccharide transport"/>
    <property type="evidence" value="ECO:0007669"/>
    <property type="project" value="TreeGrafter"/>
</dbReference>
<reference evidence="8" key="2">
    <citation type="journal article" date="2020" name="Microorganisms">
        <title>Osmotic Adaptation and Compatible Solute Biosynthesis of Phototrophic Bacteria as Revealed from Genome Analyses.</title>
        <authorList>
            <person name="Imhoff J.F."/>
            <person name="Rahn T."/>
            <person name="Kunzel S."/>
            <person name="Keller A."/>
            <person name="Neulinger S.C."/>
        </authorList>
    </citation>
    <scope>NUCLEOTIDE SEQUENCE</scope>
    <source>
        <strain evidence="8">DSM 9154</strain>
    </source>
</reference>
<evidence type="ECO:0000256" key="3">
    <source>
        <dbReference type="ARBA" id="ARBA00022692"/>
    </source>
</evidence>
<feature type="transmembrane region" description="Helical" evidence="7">
    <location>
        <begin position="143"/>
        <end position="164"/>
    </location>
</feature>
<evidence type="ECO:0000313" key="8">
    <source>
        <dbReference type="EMBL" id="MBK1699220.1"/>
    </source>
</evidence>
<dbReference type="PANTHER" id="PTHR33529:SF2">
    <property type="entry name" value="LIPOPOLYSACCHARIDE EXPORT SYSTEM PERMEASE PROTEIN LPTG"/>
    <property type="match status" value="1"/>
</dbReference>
<evidence type="ECO:0000313" key="9">
    <source>
        <dbReference type="Proteomes" id="UP000778970"/>
    </source>
</evidence>
<evidence type="ECO:0000256" key="7">
    <source>
        <dbReference type="SAM" id="Phobius"/>
    </source>
</evidence>
<keyword evidence="2" id="KW-1003">Cell membrane</keyword>
<reference evidence="8" key="1">
    <citation type="submission" date="2017-08" db="EMBL/GenBank/DDBJ databases">
        <authorList>
            <person name="Imhoff J.F."/>
            <person name="Rahn T."/>
            <person name="Kuenzel S."/>
            <person name="Neulinger S.C."/>
        </authorList>
    </citation>
    <scope>NUCLEOTIDE SEQUENCE</scope>
    <source>
        <strain evidence="8">DSM 9154</strain>
    </source>
</reference>
<accession>A0A934V2D5</accession>
<dbReference type="EMBL" id="NRRE01000035">
    <property type="protein sequence ID" value="MBK1699220.1"/>
    <property type="molecule type" value="Genomic_DNA"/>
</dbReference>
<organism evidence="8 9">
    <name type="scientific">Rhodovibrio salinarum</name>
    <dbReference type="NCBI Taxonomy" id="1087"/>
    <lineage>
        <taxon>Bacteria</taxon>
        <taxon>Pseudomonadati</taxon>
        <taxon>Pseudomonadota</taxon>
        <taxon>Alphaproteobacteria</taxon>
        <taxon>Rhodospirillales</taxon>
        <taxon>Rhodovibrionaceae</taxon>
        <taxon>Rhodovibrio</taxon>
    </lineage>
</organism>
<keyword evidence="9" id="KW-1185">Reference proteome</keyword>
<evidence type="ECO:0000256" key="4">
    <source>
        <dbReference type="ARBA" id="ARBA00022989"/>
    </source>
</evidence>
<proteinExistence type="predicted"/>
<name>A0A934V2D5_9PROT</name>
<feature type="transmembrane region" description="Helical" evidence="7">
    <location>
        <begin position="76"/>
        <end position="94"/>
    </location>
</feature>